<comment type="caution">
    <text evidence="4">The sequence shown here is derived from an EMBL/GenBank/DDBJ whole genome shotgun (WGS) entry which is preliminary data.</text>
</comment>
<dbReference type="CDD" id="cd19101">
    <property type="entry name" value="AKR_unchar"/>
    <property type="match status" value="1"/>
</dbReference>
<dbReference type="Pfam" id="PF00248">
    <property type="entry name" value="Aldo_ket_red"/>
    <property type="match status" value="1"/>
</dbReference>
<evidence type="ECO:0000256" key="2">
    <source>
        <dbReference type="SAM" id="MobiDB-lite"/>
    </source>
</evidence>
<dbReference type="STRING" id="420778.A0A1S8BGU0"/>
<dbReference type="InterPro" id="IPR036812">
    <property type="entry name" value="NAD(P)_OxRdtase_dom_sf"/>
</dbReference>
<evidence type="ECO:0000313" key="4">
    <source>
        <dbReference type="EMBL" id="OMP86730.1"/>
    </source>
</evidence>
<organism evidence="4 5">
    <name type="scientific">Diplodia seriata</name>
    <dbReference type="NCBI Taxonomy" id="420778"/>
    <lineage>
        <taxon>Eukaryota</taxon>
        <taxon>Fungi</taxon>
        <taxon>Dikarya</taxon>
        <taxon>Ascomycota</taxon>
        <taxon>Pezizomycotina</taxon>
        <taxon>Dothideomycetes</taxon>
        <taxon>Dothideomycetes incertae sedis</taxon>
        <taxon>Botryosphaeriales</taxon>
        <taxon>Botryosphaeriaceae</taxon>
        <taxon>Diplodia</taxon>
    </lineage>
</organism>
<dbReference type="EMBL" id="MSZU01000077">
    <property type="protein sequence ID" value="OMP86730.1"/>
    <property type="molecule type" value="Genomic_DNA"/>
</dbReference>
<evidence type="ECO:0000259" key="3">
    <source>
        <dbReference type="Pfam" id="PF00248"/>
    </source>
</evidence>
<dbReference type="Proteomes" id="UP000190776">
    <property type="component" value="Unassembled WGS sequence"/>
</dbReference>
<dbReference type="PANTHER" id="PTHR43147:SF2">
    <property type="entry name" value="NADP-DEPENDENT OXIDOREDUCTASE DOMAIN-CONTAINING PROTEIN"/>
    <property type="match status" value="1"/>
</dbReference>
<evidence type="ECO:0000313" key="5">
    <source>
        <dbReference type="Proteomes" id="UP000190776"/>
    </source>
</evidence>
<proteinExistence type="predicted"/>
<dbReference type="Gene3D" id="3.20.20.100">
    <property type="entry name" value="NADP-dependent oxidoreductase domain"/>
    <property type="match status" value="1"/>
</dbReference>
<reference evidence="4 5" key="1">
    <citation type="submission" date="2017-01" db="EMBL/GenBank/DDBJ databases">
        <title>Draft genome sequence of Diplodia seriata F98.1, a fungal species involved in grapevine trunk diseases.</title>
        <authorList>
            <person name="Robert-Siegwald G."/>
            <person name="Vallet J."/>
            <person name="Abou-Mansour E."/>
            <person name="Xu J."/>
            <person name="Rey P."/>
            <person name="Bertsch C."/>
            <person name="Rego C."/>
            <person name="Larignon P."/>
            <person name="Fontaine F."/>
            <person name="Lebrun M.-H."/>
        </authorList>
    </citation>
    <scope>NUCLEOTIDE SEQUENCE [LARGE SCALE GENOMIC DNA]</scope>
    <source>
        <strain evidence="4 5">F98.1</strain>
    </source>
</reference>
<gene>
    <name evidence="4" type="ORF">BK809_0000405</name>
</gene>
<keyword evidence="1" id="KW-0560">Oxidoreductase</keyword>
<dbReference type="PANTHER" id="PTHR43147">
    <property type="entry name" value="PROTEIN TAS"/>
    <property type="match status" value="1"/>
</dbReference>
<feature type="region of interest" description="Disordered" evidence="2">
    <location>
        <begin position="109"/>
        <end position="143"/>
    </location>
</feature>
<dbReference type="InterPro" id="IPR023210">
    <property type="entry name" value="NADP_OxRdtase_dom"/>
</dbReference>
<evidence type="ECO:0000256" key="1">
    <source>
        <dbReference type="ARBA" id="ARBA00023002"/>
    </source>
</evidence>
<dbReference type="OrthoDB" id="686384at2759"/>
<sequence length="572" mass="63775">MYGGGQQLDPPRRAHVNTMTDTIIANLPEAGLRSVMRALLSFHPELTSGLELETEKYLLRTNDDGGYSSKPTAELQKRVRCMLGCGMAFESVGALGALVDRFRGRVERGEEGGLNGHREANGQKDEEEEEEEEEEEVTAESVEGDLIQATTAMEKELVTAEGSRTLSDYEKHFVQGLISSLQACRSAYDSSSNNNNNNKAFPFARGLAALKALDAEDEAHHAHAEDLGLIELTPFAACGDDAGRLETFRVGERAVPRLFGGLWQLSGPAWGTAPQARIVDHFTNYVNWGFTAYDMADHYGDAEIVFGKFRAACSHPEILFAATKYCVFNPVVITPTVVHANVSERCRRLQTDKLDLLQFHWQNYHDPQYVEALKLLEADPRVSNLGLCNFDTEHMEIVLREGVQIKTNQVQFSIIDSRPTVKMAAVCESYDVKLLTYGTLCGGFLADQWLDQPEPEPFHWEMTPSQRKYREAILTWGNWALFQTLLHTLAAIGNKHGVSISNVATRWVLDFPYVGAVIVGSRMGISEWADDNFAAYGWSLDEEDRDNIEKVLAQSNRDKMVEAMGDCGGEYR</sequence>
<feature type="compositionally biased region" description="Acidic residues" evidence="2">
    <location>
        <begin position="125"/>
        <end position="138"/>
    </location>
</feature>
<accession>A0A1S8BGU0</accession>
<dbReference type="GO" id="GO:0016491">
    <property type="term" value="F:oxidoreductase activity"/>
    <property type="evidence" value="ECO:0007669"/>
    <property type="project" value="UniProtKB-KW"/>
</dbReference>
<feature type="compositionally biased region" description="Basic and acidic residues" evidence="2">
    <location>
        <begin position="109"/>
        <end position="124"/>
    </location>
</feature>
<dbReference type="AlphaFoldDB" id="A0A1S8BGU0"/>
<name>A0A1S8BGU0_9PEZI</name>
<protein>
    <submittedName>
        <fullName evidence="4">General stress protein 69</fullName>
    </submittedName>
</protein>
<dbReference type="SUPFAM" id="SSF51430">
    <property type="entry name" value="NAD(P)-linked oxidoreductase"/>
    <property type="match status" value="1"/>
</dbReference>
<feature type="domain" description="NADP-dependent oxidoreductase" evidence="3">
    <location>
        <begin position="260"/>
        <end position="552"/>
    </location>
</feature>